<protein>
    <submittedName>
        <fullName evidence="1">Uncharacterized protein</fullName>
    </submittedName>
</protein>
<dbReference type="Proteomes" id="UP001056120">
    <property type="component" value="Linkage Group LG14"/>
</dbReference>
<reference evidence="1 2" key="2">
    <citation type="journal article" date="2022" name="Mol. Ecol. Resour.">
        <title>The genomes of chicory, endive, great burdock and yacon provide insights into Asteraceae paleo-polyploidization history and plant inulin production.</title>
        <authorList>
            <person name="Fan W."/>
            <person name="Wang S."/>
            <person name="Wang H."/>
            <person name="Wang A."/>
            <person name="Jiang F."/>
            <person name="Liu H."/>
            <person name="Zhao H."/>
            <person name="Xu D."/>
            <person name="Zhang Y."/>
        </authorList>
    </citation>
    <scope>NUCLEOTIDE SEQUENCE [LARGE SCALE GENOMIC DNA]</scope>
    <source>
        <strain evidence="2">cv. Yunnan</strain>
        <tissue evidence="1">Leaves</tissue>
    </source>
</reference>
<reference evidence="2" key="1">
    <citation type="journal article" date="2022" name="Mol. Ecol. Resour.">
        <title>The genomes of chicory, endive, great burdock and yacon provide insights into Asteraceae palaeo-polyploidization history and plant inulin production.</title>
        <authorList>
            <person name="Fan W."/>
            <person name="Wang S."/>
            <person name="Wang H."/>
            <person name="Wang A."/>
            <person name="Jiang F."/>
            <person name="Liu H."/>
            <person name="Zhao H."/>
            <person name="Xu D."/>
            <person name="Zhang Y."/>
        </authorList>
    </citation>
    <scope>NUCLEOTIDE SEQUENCE [LARGE SCALE GENOMIC DNA]</scope>
    <source>
        <strain evidence="2">cv. Yunnan</strain>
    </source>
</reference>
<keyword evidence="2" id="KW-1185">Reference proteome</keyword>
<proteinExistence type="predicted"/>
<organism evidence="1 2">
    <name type="scientific">Smallanthus sonchifolius</name>
    <dbReference type="NCBI Taxonomy" id="185202"/>
    <lineage>
        <taxon>Eukaryota</taxon>
        <taxon>Viridiplantae</taxon>
        <taxon>Streptophyta</taxon>
        <taxon>Embryophyta</taxon>
        <taxon>Tracheophyta</taxon>
        <taxon>Spermatophyta</taxon>
        <taxon>Magnoliopsida</taxon>
        <taxon>eudicotyledons</taxon>
        <taxon>Gunneridae</taxon>
        <taxon>Pentapetalae</taxon>
        <taxon>asterids</taxon>
        <taxon>campanulids</taxon>
        <taxon>Asterales</taxon>
        <taxon>Asteraceae</taxon>
        <taxon>Asteroideae</taxon>
        <taxon>Heliantheae alliance</taxon>
        <taxon>Millerieae</taxon>
        <taxon>Smallanthus</taxon>
    </lineage>
</organism>
<comment type="caution">
    <text evidence="1">The sequence shown here is derived from an EMBL/GenBank/DDBJ whole genome shotgun (WGS) entry which is preliminary data.</text>
</comment>
<evidence type="ECO:0000313" key="2">
    <source>
        <dbReference type="Proteomes" id="UP001056120"/>
    </source>
</evidence>
<sequence>MGYWKSTVVPKFKKLFEKNNVKKAGAAEACKTFDGAKEDYSKEFEEKKTELQAKVLEIYEASSAEIKTVVKERKEGALKKVSSAVEKFLEELSKIEFPGSKPAHEACSKFGPTYVEGPIFFVFEKVSTFIVVEEKKEEEAVPEAKPEAEVEKKEEAAASVEETSTKEKDIVVEEEKKEEVTVVAEVEKTPEPEVAKPEVEKTPEPEAAKPEAAKVEEVAPTEPPKAC</sequence>
<name>A0ACB9GND9_9ASTR</name>
<gene>
    <name evidence="1" type="ORF">L1987_43625</name>
</gene>
<evidence type="ECO:0000313" key="1">
    <source>
        <dbReference type="EMBL" id="KAI3784526.1"/>
    </source>
</evidence>
<dbReference type="EMBL" id="CM042031">
    <property type="protein sequence ID" value="KAI3784526.1"/>
    <property type="molecule type" value="Genomic_DNA"/>
</dbReference>
<accession>A0ACB9GND9</accession>